<comment type="caution">
    <text evidence="1">The sequence shown here is derived from an EMBL/GenBank/DDBJ whole genome shotgun (WGS) entry which is preliminary data.</text>
</comment>
<dbReference type="AlphaFoldDB" id="A0A919TBG3"/>
<dbReference type="Proteomes" id="UP000677082">
    <property type="component" value="Unassembled WGS sequence"/>
</dbReference>
<protein>
    <submittedName>
        <fullName evidence="1">Uncharacterized protein</fullName>
    </submittedName>
</protein>
<evidence type="ECO:0000313" key="1">
    <source>
        <dbReference type="EMBL" id="GIM92212.1"/>
    </source>
</evidence>
<name>A0A919TBG3_9ACTN</name>
<organism evidence="1 2">
    <name type="scientific">Paractinoplanes toevensis</name>
    <dbReference type="NCBI Taxonomy" id="571911"/>
    <lineage>
        <taxon>Bacteria</taxon>
        <taxon>Bacillati</taxon>
        <taxon>Actinomycetota</taxon>
        <taxon>Actinomycetes</taxon>
        <taxon>Micromonosporales</taxon>
        <taxon>Micromonosporaceae</taxon>
        <taxon>Paractinoplanes</taxon>
    </lineage>
</organism>
<sequence length="81" mass="8951">MKMIWSLPCPAGVEMTIDTEPDLSAFVINLLDEHLAAMLLVRERLRPGGRISPGARRTVALDSITVAERYATELSRALNDD</sequence>
<accession>A0A919TBG3</accession>
<keyword evidence="2" id="KW-1185">Reference proteome</keyword>
<gene>
    <name evidence="1" type="ORF">Ato02nite_040050</name>
</gene>
<evidence type="ECO:0000313" key="2">
    <source>
        <dbReference type="Proteomes" id="UP000677082"/>
    </source>
</evidence>
<proteinExistence type="predicted"/>
<dbReference type="EMBL" id="BOQN01000052">
    <property type="protein sequence ID" value="GIM92212.1"/>
    <property type="molecule type" value="Genomic_DNA"/>
</dbReference>
<reference evidence="1 2" key="1">
    <citation type="submission" date="2021-03" db="EMBL/GenBank/DDBJ databases">
        <title>Whole genome shotgun sequence of Actinoplanes toevensis NBRC 105298.</title>
        <authorList>
            <person name="Komaki H."/>
            <person name="Tamura T."/>
        </authorList>
    </citation>
    <scope>NUCLEOTIDE SEQUENCE [LARGE SCALE GENOMIC DNA]</scope>
    <source>
        <strain evidence="1 2">NBRC 105298</strain>
    </source>
</reference>